<dbReference type="GO" id="GO:0071111">
    <property type="term" value="F:cyclic-guanylate-specific phosphodiesterase activity"/>
    <property type="evidence" value="ECO:0007669"/>
    <property type="project" value="UniProtKB-EC"/>
</dbReference>
<accession>A0ABZ2TG71</accession>
<dbReference type="RefSeq" id="WP_339106635.1">
    <property type="nucleotide sequence ID" value="NZ_CP146606.1"/>
</dbReference>
<evidence type="ECO:0000313" key="4">
    <source>
        <dbReference type="Proteomes" id="UP001281305"/>
    </source>
</evidence>
<dbReference type="Proteomes" id="UP001281305">
    <property type="component" value="Chromosome"/>
</dbReference>
<dbReference type="Gene3D" id="3.30.70.270">
    <property type="match status" value="1"/>
</dbReference>
<dbReference type="PANTHER" id="PTHR33121">
    <property type="entry name" value="CYCLIC DI-GMP PHOSPHODIESTERASE PDEF"/>
    <property type="match status" value="1"/>
</dbReference>
<evidence type="ECO:0000313" key="3">
    <source>
        <dbReference type="EMBL" id="WYK17108.1"/>
    </source>
</evidence>
<evidence type="ECO:0000259" key="1">
    <source>
        <dbReference type="PROSITE" id="PS50883"/>
    </source>
</evidence>
<dbReference type="Pfam" id="PF00563">
    <property type="entry name" value="EAL"/>
    <property type="match status" value="1"/>
</dbReference>
<dbReference type="EMBL" id="CP146606">
    <property type="protein sequence ID" value="WYK17108.1"/>
    <property type="molecule type" value="Genomic_DNA"/>
</dbReference>
<dbReference type="SUPFAM" id="SSF55073">
    <property type="entry name" value="Nucleotide cyclase"/>
    <property type="match status" value="1"/>
</dbReference>
<dbReference type="SUPFAM" id="SSF141868">
    <property type="entry name" value="EAL domain-like"/>
    <property type="match status" value="1"/>
</dbReference>
<dbReference type="Pfam" id="PF00990">
    <property type="entry name" value="GGDEF"/>
    <property type="match status" value="1"/>
</dbReference>
<dbReference type="InterPro" id="IPR043128">
    <property type="entry name" value="Rev_trsase/Diguanyl_cyclase"/>
</dbReference>
<dbReference type="PROSITE" id="PS50887">
    <property type="entry name" value="GGDEF"/>
    <property type="match status" value="1"/>
</dbReference>
<dbReference type="InterPro" id="IPR029787">
    <property type="entry name" value="Nucleotide_cyclase"/>
</dbReference>
<evidence type="ECO:0000259" key="2">
    <source>
        <dbReference type="PROSITE" id="PS50887"/>
    </source>
</evidence>
<dbReference type="InterPro" id="IPR035919">
    <property type="entry name" value="EAL_sf"/>
</dbReference>
<keyword evidence="4" id="KW-1185">Reference proteome</keyword>
<proteinExistence type="predicted"/>
<dbReference type="EC" id="3.1.4.52" evidence="3"/>
<dbReference type="CDD" id="cd01948">
    <property type="entry name" value="EAL"/>
    <property type="match status" value="1"/>
</dbReference>
<protein>
    <submittedName>
        <fullName evidence="3">GGDEF domain-containing phosphodiesterase</fullName>
        <ecNumber evidence="3">3.1.4.52</ecNumber>
    </submittedName>
</protein>
<name>A0ABZ2TG71_9RHOB</name>
<dbReference type="SMART" id="SM00052">
    <property type="entry name" value="EAL"/>
    <property type="match status" value="1"/>
</dbReference>
<keyword evidence="3" id="KW-0378">Hydrolase</keyword>
<dbReference type="InterPro" id="IPR050706">
    <property type="entry name" value="Cyclic-di-GMP_PDE-like"/>
</dbReference>
<organism evidence="3 4">
    <name type="scientific">Roseovarius rhodophyticola</name>
    <dbReference type="NCBI Taxonomy" id="3080827"/>
    <lineage>
        <taxon>Bacteria</taxon>
        <taxon>Pseudomonadati</taxon>
        <taxon>Pseudomonadota</taxon>
        <taxon>Alphaproteobacteria</taxon>
        <taxon>Rhodobacterales</taxon>
        <taxon>Roseobacteraceae</taxon>
        <taxon>Roseovarius</taxon>
    </lineage>
</organism>
<feature type="domain" description="EAL" evidence="1">
    <location>
        <begin position="66"/>
        <end position="321"/>
    </location>
</feature>
<dbReference type="Gene3D" id="3.20.20.450">
    <property type="entry name" value="EAL domain"/>
    <property type="match status" value="1"/>
</dbReference>
<sequence>MGKPLRWQDHILYIKGSIGASLASPEITCGEELIHQADQALYAAKENGRAQTVVFTPELGRVQTTKTRLAREIQTAITEGQFTVELQPQMRLEDDKVTGCEALLRWEHPEYGQLFPVEFLDIARRSGVLADLDYHSMTLSLDALNKIRQAGHETLTLAVNASAEVMADSNYTGLLDWALQSRGLTPEDVCIEIQESAILHPENYEITTTVDKLKRLGAKVALDDFGTGYAGFAHLSFIDLDAIKLDRAMIARLGKDTRTEDIVKALVSLAHQLGMTVIAEGVESQEQLDLLRAADCPNVQGFGLAHPMPVADFLIWLDTPAEQQPFEAHKTKSPKAPHF</sequence>
<dbReference type="PANTHER" id="PTHR33121:SF70">
    <property type="entry name" value="SIGNALING PROTEIN YKOW"/>
    <property type="match status" value="1"/>
</dbReference>
<dbReference type="PROSITE" id="PS50883">
    <property type="entry name" value="EAL"/>
    <property type="match status" value="1"/>
</dbReference>
<gene>
    <name evidence="3" type="ORF">RZS32_011815</name>
</gene>
<reference evidence="3 4" key="1">
    <citation type="submission" date="2024-02" db="EMBL/GenBank/DDBJ databases">
        <title>Roseovarius strain W115 nov., isolated from a marine algae.</title>
        <authorList>
            <person name="Lee M.W."/>
            <person name="Lee J.K."/>
            <person name="Kim J.M."/>
            <person name="Choi D.G."/>
            <person name="Baek J.H."/>
            <person name="Bayburt H."/>
            <person name="Jung J.J."/>
            <person name="Han D.M."/>
            <person name="Jeon C.O."/>
        </authorList>
    </citation>
    <scope>NUCLEOTIDE SEQUENCE [LARGE SCALE GENOMIC DNA]</scope>
    <source>
        <strain evidence="3 4">W115</strain>
    </source>
</reference>
<dbReference type="InterPro" id="IPR001633">
    <property type="entry name" value="EAL_dom"/>
</dbReference>
<feature type="domain" description="GGDEF" evidence="2">
    <location>
        <begin position="1"/>
        <end position="57"/>
    </location>
</feature>
<dbReference type="InterPro" id="IPR000160">
    <property type="entry name" value="GGDEF_dom"/>
</dbReference>